<dbReference type="EMBL" id="JAAAIM010002690">
    <property type="protein sequence ID" value="KAG0271699.1"/>
    <property type="molecule type" value="Genomic_DNA"/>
</dbReference>
<gene>
    <name evidence="1" type="ORF">BGZ96_005679</name>
</gene>
<accession>A0ABQ7JH62</accession>
<evidence type="ECO:0000313" key="1">
    <source>
        <dbReference type="EMBL" id="KAG0271699.1"/>
    </source>
</evidence>
<dbReference type="Proteomes" id="UP001194696">
    <property type="component" value="Unassembled WGS sequence"/>
</dbReference>
<feature type="non-terminal residue" evidence="1">
    <location>
        <position position="231"/>
    </location>
</feature>
<reference evidence="1 2" key="1">
    <citation type="journal article" date="2020" name="Fungal Divers.">
        <title>Resolving the Mortierellaceae phylogeny through synthesis of multi-gene phylogenetics and phylogenomics.</title>
        <authorList>
            <person name="Vandepol N."/>
            <person name="Liber J."/>
            <person name="Desiro A."/>
            <person name="Na H."/>
            <person name="Kennedy M."/>
            <person name="Barry K."/>
            <person name="Grigoriev I.V."/>
            <person name="Miller A.N."/>
            <person name="O'Donnell K."/>
            <person name="Stajich J.E."/>
            <person name="Bonito G."/>
        </authorList>
    </citation>
    <scope>NUCLEOTIDE SEQUENCE [LARGE SCALE GENOMIC DNA]</scope>
    <source>
        <strain evidence="1 2">AD045</strain>
    </source>
</reference>
<evidence type="ECO:0000313" key="2">
    <source>
        <dbReference type="Proteomes" id="UP001194696"/>
    </source>
</evidence>
<name>A0ABQ7JH62_9FUNG</name>
<comment type="caution">
    <text evidence="1">The sequence shown here is derived from an EMBL/GenBank/DDBJ whole genome shotgun (WGS) entry which is preliminary data.</text>
</comment>
<feature type="non-terminal residue" evidence="1">
    <location>
        <position position="1"/>
    </location>
</feature>
<protein>
    <submittedName>
        <fullName evidence="1">Uncharacterized protein</fullName>
    </submittedName>
</protein>
<keyword evidence="2" id="KW-1185">Reference proteome</keyword>
<sequence length="231" mass="25997">TKNKPLNYHTHRSPYTSSHWDGHLARAAANYATDRMQKEFRGLLALKEDVPEPDEDAGGVTPLQKRKRLDELEIIAEDLVLTLTAEERTFFGAMAEGSGSINSGVELDERLGQELLVRKLKLDVSVKEQALLLDNQELRFKEQQPLLQNFYQDTQTNGKNLHRQSQPMGWDPLPLYESKNQDLLPMYQGPLPKQKVSSAKGQPTSDCSKDVINTLAKAHIRVSYDSTLAAV</sequence>
<organism evidence="1 2">
    <name type="scientific">Linnemannia gamsii</name>
    <dbReference type="NCBI Taxonomy" id="64522"/>
    <lineage>
        <taxon>Eukaryota</taxon>
        <taxon>Fungi</taxon>
        <taxon>Fungi incertae sedis</taxon>
        <taxon>Mucoromycota</taxon>
        <taxon>Mortierellomycotina</taxon>
        <taxon>Mortierellomycetes</taxon>
        <taxon>Mortierellales</taxon>
        <taxon>Mortierellaceae</taxon>
        <taxon>Linnemannia</taxon>
    </lineage>
</organism>
<proteinExistence type="predicted"/>